<evidence type="ECO:0000313" key="2">
    <source>
        <dbReference type="EMBL" id="BAL85579.1"/>
    </source>
</evidence>
<proteinExistence type="predicted"/>
<organism evidence="2 3">
    <name type="scientific">Actinoplanes missouriensis (strain ATCC 14538 / DSM 43046 / CBS 188.64 / JCM 3121 / NBRC 102363 / NCIMB 12654 / NRRL B-3342 / UNCC 431)</name>
    <dbReference type="NCBI Taxonomy" id="512565"/>
    <lineage>
        <taxon>Bacteria</taxon>
        <taxon>Bacillati</taxon>
        <taxon>Actinomycetota</taxon>
        <taxon>Actinomycetes</taxon>
        <taxon>Micromonosporales</taxon>
        <taxon>Micromonosporaceae</taxon>
        <taxon>Actinoplanes</taxon>
    </lineage>
</organism>
<dbReference type="EMBL" id="AP012319">
    <property type="protein sequence ID" value="BAL85579.1"/>
    <property type="molecule type" value="Genomic_DNA"/>
</dbReference>
<dbReference type="Pfam" id="PF17957">
    <property type="entry name" value="Big_7"/>
    <property type="match status" value="1"/>
</dbReference>
<sequence>MIFEESSVSRLRAGTVAALSSALILTSAGPAAADEISDETKPVVTATGVVNGQYLGQIFRVVPEYSDNVGAAQIDFLINGEVQRSYKQFKGIRSFPVPLDPKFDGREVDFTVRVLDAAGNAGEAVTRVNVDLVAPVATFSPDGYGDRAKGIMTITATGVSKDAVTITSSEGHRVTSAPWVFTWDTTPYANDIASIGFRVIDRAGNSTVYHQQHYIDDTGPKIEVRSLPSVTGTQATYLYAYAVDDRTATTRFEWWIDGVLRSTTQSSFQHNFGTKDRVSTVTIKAWDKWGNASSTTRKVTVDATGPAVSWISPKSGALLRGSTVTTAIRAVDAHAGTTKALLHNNASGYHTCKPICSTKALLSEGKQDLVWSVYDQFGNVTVVRRPVIVDNTKPSLKVTKAPKNKAKVKGTVKITAAASDRNGVARVELLVNGKVVAKDSKVAYRFSVNTRKYGKKIKVQLRAYDRAGNVRTTSTRTWYRR</sequence>
<dbReference type="Gene3D" id="2.60.40.10">
    <property type="entry name" value="Immunoglobulins"/>
    <property type="match status" value="1"/>
</dbReference>
<evidence type="ECO:0000256" key="1">
    <source>
        <dbReference type="SAM" id="SignalP"/>
    </source>
</evidence>
<dbReference type="Proteomes" id="UP000007882">
    <property type="component" value="Chromosome"/>
</dbReference>
<dbReference type="InterPro" id="IPR013783">
    <property type="entry name" value="Ig-like_fold"/>
</dbReference>
<dbReference type="PATRIC" id="fig|512565.3.peg.364"/>
<dbReference type="AlphaFoldDB" id="I0GXU2"/>
<accession>I0GXU2</accession>
<reference evidence="2 3" key="1">
    <citation type="submission" date="2012-02" db="EMBL/GenBank/DDBJ databases">
        <title>Complete genome sequence of Actinoplanes missouriensis 431 (= NBRC 102363).</title>
        <authorList>
            <person name="Ohnishi Y."/>
            <person name="Ishikawa J."/>
            <person name="Sekine M."/>
            <person name="Hosoyama A."/>
            <person name="Harada T."/>
            <person name="Narita H."/>
            <person name="Hata T."/>
            <person name="Konno Y."/>
            <person name="Tutikane K."/>
            <person name="Fujita N."/>
            <person name="Horinouchi S."/>
            <person name="Hayakawa M."/>
        </authorList>
    </citation>
    <scope>NUCLEOTIDE SEQUENCE [LARGE SCALE GENOMIC DNA]</scope>
    <source>
        <strain evidence="3">ATCC 14538 / DSM 43046 / CBS 188.64 / JCM 3121 / NBRC 102363 / NCIMB 12654 / NRRL B-3342 / UNCC 431</strain>
    </source>
</reference>
<dbReference type="OrthoDB" id="3284286at2"/>
<protein>
    <recommendedName>
        <fullName evidence="4">Ig-like domain-containing protein</fullName>
    </recommendedName>
</protein>
<gene>
    <name evidence="2" type="ordered locus">AMIS_3590</name>
</gene>
<keyword evidence="1" id="KW-0732">Signal</keyword>
<dbReference type="KEGG" id="ams:AMIS_3590"/>
<dbReference type="GO" id="GO:0005975">
    <property type="term" value="P:carbohydrate metabolic process"/>
    <property type="evidence" value="ECO:0007669"/>
    <property type="project" value="UniProtKB-ARBA"/>
</dbReference>
<keyword evidence="3" id="KW-1185">Reference proteome</keyword>
<feature type="signal peptide" evidence="1">
    <location>
        <begin position="1"/>
        <end position="33"/>
    </location>
</feature>
<feature type="chain" id="PRO_5003627526" description="Ig-like domain-containing protein" evidence="1">
    <location>
        <begin position="34"/>
        <end position="481"/>
    </location>
</feature>
<dbReference type="HOGENOM" id="CLU_044683_0_0_11"/>
<dbReference type="eggNOG" id="COG1404">
    <property type="taxonomic scope" value="Bacteria"/>
</dbReference>
<dbReference type="STRING" id="512565.AMIS_3590"/>
<evidence type="ECO:0000313" key="3">
    <source>
        <dbReference type="Proteomes" id="UP000007882"/>
    </source>
</evidence>
<name>I0GXU2_ACTM4</name>
<evidence type="ECO:0008006" key="4">
    <source>
        <dbReference type="Google" id="ProtNLM"/>
    </source>
</evidence>